<evidence type="ECO:0000256" key="1">
    <source>
        <dbReference type="ARBA" id="ARBA00004651"/>
    </source>
</evidence>
<feature type="transmembrane region" description="Helical" evidence="6">
    <location>
        <begin position="151"/>
        <end position="171"/>
    </location>
</feature>
<feature type="transmembrane region" description="Helical" evidence="6">
    <location>
        <begin position="210"/>
        <end position="234"/>
    </location>
</feature>
<reference evidence="7 8" key="1">
    <citation type="submission" date="2021-08" db="EMBL/GenBank/DDBJ databases">
        <title>Comparative Genomics Analysis of the Genus Qipengyuania Reveals Extensive Genetic Diversity and Metabolic Versatility, Including the Description of Fifteen Novel Species.</title>
        <authorList>
            <person name="Liu Y."/>
        </authorList>
    </citation>
    <scope>NUCLEOTIDE SEQUENCE [LARGE SCALE GENOMIC DNA]</scope>
    <source>
        <strain evidence="7 8">1XM2-8</strain>
    </source>
</reference>
<comment type="subcellular location">
    <subcellularLocation>
        <location evidence="1">Cell membrane</location>
        <topology evidence="1">Multi-pass membrane protein</topology>
    </subcellularLocation>
</comment>
<feature type="transmembrane region" description="Helical" evidence="6">
    <location>
        <begin position="126"/>
        <end position="145"/>
    </location>
</feature>
<evidence type="ECO:0000256" key="2">
    <source>
        <dbReference type="ARBA" id="ARBA00022475"/>
    </source>
</evidence>
<name>A0ABX8ZFH1_9SPHN</name>
<dbReference type="InterPro" id="IPR022791">
    <property type="entry name" value="L-PG_synthase/AglD"/>
</dbReference>
<evidence type="ECO:0000313" key="8">
    <source>
        <dbReference type="Proteomes" id="UP000824280"/>
    </source>
</evidence>
<organism evidence="7 8">
    <name type="scientific">Qipengyuania psychrotolerans</name>
    <dbReference type="NCBI Taxonomy" id="2867238"/>
    <lineage>
        <taxon>Bacteria</taxon>
        <taxon>Pseudomonadati</taxon>
        <taxon>Pseudomonadota</taxon>
        <taxon>Alphaproteobacteria</taxon>
        <taxon>Sphingomonadales</taxon>
        <taxon>Erythrobacteraceae</taxon>
        <taxon>Qipengyuania</taxon>
    </lineage>
</organism>
<dbReference type="Proteomes" id="UP000824280">
    <property type="component" value="Chromosome"/>
</dbReference>
<accession>A0ABX8ZFH1</accession>
<feature type="transmembrane region" description="Helical" evidence="6">
    <location>
        <begin position="290"/>
        <end position="310"/>
    </location>
</feature>
<feature type="transmembrane region" description="Helical" evidence="6">
    <location>
        <begin position="43"/>
        <end position="63"/>
    </location>
</feature>
<proteinExistence type="predicted"/>
<feature type="transmembrane region" description="Helical" evidence="6">
    <location>
        <begin position="266"/>
        <end position="284"/>
    </location>
</feature>
<keyword evidence="5 6" id="KW-0472">Membrane</keyword>
<feature type="transmembrane region" description="Helical" evidence="6">
    <location>
        <begin position="240"/>
        <end position="259"/>
    </location>
</feature>
<dbReference type="EMBL" id="CP081297">
    <property type="protein sequence ID" value="QZD87756.1"/>
    <property type="molecule type" value="Genomic_DNA"/>
</dbReference>
<sequence>MRSPPRHFLIATLLGFAAALIVALFIVTGITLADVFAIIGRTPIEVLIGVILLTLCNQLISVFRWRLLSGWFDPATAPPGWLAATRSTLRGSFVGQFVPLQLAMPLARWASHREAASVNATLYEQLFDFILLGTAALAAMALLYFKVDMSLAIIGFAAAVAVTVLTIPAMLQVTARLGAIFVSNQKTSDIRANQAVAILTRASHLPMTELFILAALSALRLIVLSVRTVIVIAIGASTASLAMVAIGYPIVGLALGVPFLPAGLGVADWSIAGLVMIAGGSVTAGAAAAVAIRVLNIAALGLLLACAELLPMQKIAITGDSAPTG</sequence>
<evidence type="ECO:0000313" key="7">
    <source>
        <dbReference type="EMBL" id="QZD87756.1"/>
    </source>
</evidence>
<evidence type="ECO:0000256" key="3">
    <source>
        <dbReference type="ARBA" id="ARBA00022692"/>
    </source>
</evidence>
<evidence type="ECO:0000256" key="6">
    <source>
        <dbReference type="SAM" id="Phobius"/>
    </source>
</evidence>
<keyword evidence="4 6" id="KW-1133">Transmembrane helix</keyword>
<evidence type="ECO:0000256" key="4">
    <source>
        <dbReference type="ARBA" id="ARBA00022989"/>
    </source>
</evidence>
<protein>
    <submittedName>
        <fullName evidence="7">Flippase-like domain-containing protein</fullName>
    </submittedName>
</protein>
<keyword evidence="2" id="KW-1003">Cell membrane</keyword>
<dbReference type="RefSeq" id="WP_221423292.1">
    <property type="nucleotide sequence ID" value="NZ_CP081297.1"/>
</dbReference>
<keyword evidence="8" id="KW-1185">Reference proteome</keyword>
<dbReference type="Pfam" id="PF03706">
    <property type="entry name" value="LPG_synthase_TM"/>
    <property type="match status" value="1"/>
</dbReference>
<evidence type="ECO:0000256" key="5">
    <source>
        <dbReference type="ARBA" id="ARBA00023136"/>
    </source>
</evidence>
<gene>
    <name evidence="7" type="ORF">K3166_03385</name>
</gene>
<keyword evidence="3 6" id="KW-0812">Transmembrane</keyword>